<dbReference type="SUPFAM" id="SSF52218">
    <property type="entry name" value="Flavoproteins"/>
    <property type="match status" value="1"/>
</dbReference>
<dbReference type="AlphaFoldDB" id="A0A7W5H030"/>
<dbReference type="GO" id="GO:0070819">
    <property type="term" value="F:menaquinone-dependent protoporphyrinogen oxidase activity"/>
    <property type="evidence" value="ECO:0007669"/>
    <property type="project" value="TreeGrafter"/>
</dbReference>
<dbReference type="Pfam" id="PF09413">
    <property type="entry name" value="DUF2007"/>
    <property type="match status" value="1"/>
</dbReference>
<name>A0A7W5H030_9PORP</name>
<dbReference type="Proteomes" id="UP000544222">
    <property type="component" value="Unassembled WGS sequence"/>
</dbReference>
<dbReference type="InterPro" id="IPR052200">
    <property type="entry name" value="Protoporphyrinogen_IX_DH"/>
</dbReference>
<organism evidence="3 4">
    <name type="scientific">Microbacter margulisiae</name>
    <dbReference type="NCBI Taxonomy" id="1350067"/>
    <lineage>
        <taxon>Bacteria</taxon>
        <taxon>Pseudomonadati</taxon>
        <taxon>Bacteroidota</taxon>
        <taxon>Bacteroidia</taxon>
        <taxon>Bacteroidales</taxon>
        <taxon>Porphyromonadaceae</taxon>
        <taxon>Microbacter</taxon>
    </lineage>
</organism>
<gene>
    <name evidence="3" type="ORF">FHX64_000256</name>
</gene>
<dbReference type="GO" id="GO:0010181">
    <property type="term" value="F:FMN binding"/>
    <property type="evidence" value="ECO:0007669"/>
    <property type="project" value="InterPro"/>
</dbReference>
<comment type="cofactor">
    <cofactor evidence="1">
        <name>FMN</name>
        <dbReference type="ChEBI" id="CHEBI:58210"/>
    </cofactor>
</comment>
<feature type="domain" description="Flavodoxin-like" evidence="2">
    <location>
        <begin position="3"/>
        <end position="158"/>
    </location>
</feature>
<sequence>MRIAVLYASKHGTTEKIAKQIVAGLSPQDGNAINIKKEHPDIKSFDYIILGSSIYAGKIQPVMDAFCRNNSSALKEKVIGLFICGMETDEIKQKAELANAFPTELQEDSVTKSFMGGEFIFEKMNIVERWLVKRIAKVSNSVSMINDHTVKRFVSQLRSHLFLPDIDINDEVTETKKSQTVETEDDDVAVEVYSGSMWDCGMVKSLLNDAGIEAFLNNENLGTVAPWIAAPGGAGAIGVIVARHDVKDASKIVDEFNQSTEDT</sequence>
<dbReference type="GO" id="GO:0009055">
    <property type="term" value="F:electron transfer activity"/>
    <property type="evidence" value="ECO:0007669"/>
    <property type="project" value="InterPro"/>
</dbReference>
<keyword evidence="4" id="KW-1185">Reference proteome</keyword>
<dbReference type="InterPro" id="IPR001226">
    <property type="entry name" value="Flavodoxin_CS"/>
</dbReference>
<dbReference type="InterPro" id="IPR018551">
    <property type="entry name" value="DUF2007"/>
</dbReference>
<dbReference type="GO" id="GO:0006783">
    <property type="term" value="P:heme biosynthetic process"/>
    <property type="evidence" value="ECO:0007669"/>
    <property type="project" value="TreeGrafter"/>
</dbReference>
<dbReference type="Gene3D" id="3.40.50.360">
    <property type="match status" value="1"/>
</dbReference>
<dbReference type="PANTHER" id="PTHR38030">
    <property type="entry name" value="PROTOPORPHYRINOGEN IX DEHYDROGENASE [MENAQUINONE]"/>
    <property type="match status" value="1"/>
</dbReference>
<comment type="caution">
    <text evidence="3">The sequence shown here is derived from an EMBL/GenBank/DDBJ whole genome shotgun (WGS) entry which is preliminary data.</text>
</comment>
<dbReference type="InterPro" id="IPR008254">
    <property type="entry name" value="Flavodoxin/NO_synth"/>
</dbReference>
<evidence type="ECO:0000313" key="3">
    <source>
        <dbReference type="EMBL" id="MBB3186093.1"/>
    </source>
</evidence>
<dbReference type="PROSITE" id="PS50902">
    <property type="entry name" value="FLAVODOXIN_LIKE"/>
    <property type="match status" value="1"/>
</dbReference>
<dbReference type="InterPro" id="IPR026816">
    <property type="entry name" value="Flavodoxin_dom"/>
</dbReference>
<dbReference type="RefSeq" id="WP_183412037.1">
    <property type="nucleotide sequence ID" value="NZ_JACHYB010000001.1"/>
</dbReference>
<evidence type="ECO:0000313" key="4">
    <source>
        <dbReference type="Proteomes" id="UP000544222"/>
    </source>
</evidence>
<reference evidence="3 4" key="1">
    <citation type="submission" date="2020-08" db="EMBL/GenBank/DDBJ databases">
        <title>Genomic Encyclopedia of Type Strains, Phase IV (KMG-IV): sequencing the most valuable type-strain genomes for metagenomic binning, comparative biology and taxonomic classification.</title>
        <authorList>
            <person name="Goeker M."/>
        </authorList>
    </citation>
    <scope>NUCLEOTIDE SEQUENCE [LARGE SCALE GENOMIC DNA]</scope>
    <source>
        <strain evidence="3 4">DSM 27471</strain>
    </source>
</reference>
<evidence type="ECO:0000259" key="2">
    <source>
        <dbReference type="PROSITE" id="PS50902"/>
    </source>
</evidence>
<dbReference type="EMBL" id="JACHYB010000001">
    <property type="protein sequence ID" value="MBB3186093.1"/>
    <property type="molecule type" value="Genomic_DNA"/>
</dbReference>
<evidence type="ECO:0000256" key="1">
    <source>
        <dbReference type="ARBA" id="ARBA00001917"/>
    </source>
</evidence>
<proteinExistence type="predicted"/>
<accession>A0A7W5H030</accession>
<protein>
    <submittedName>
        <fullName evidence="3">Menaquinone-dependent protoporphyrinogen IX oxidase</fullName>
    </submittedName>
</protein>
<dbReference type="PROSITE" id="PS00201">
    <property type="entry name" value="FLAVODOXIN"/>
    <property type="match status" value="1"/>
</dbReference>
<dbReference type="PANTHER" id="PTHR38030:SF2">
    <property type="entry name" value="PROTOPORPHYRINOGEN IX DEHYDROGENASE [QUINONE]"/>
    <property type="match status" value="1"/>
</dbReference>
<dbReference type="Pfam" id="PF12724">
    <property type="entry name" value="Flavodoxin_5"/>
    <property type="match status" value="1"/>
</dbReference>
<dbReference type="InterPro" id="IPR029039">
    <property type="entry name" value="Flavoprotein-like_sf"/>
</dbReference>